<name>A0A0W0G321_MONRR</name>
<organism evidence="3 4">
    <name type="scientific">Moniliophthora roreri</name>
    <name type="common">Frosty pod rot fungus</name>
    <name type="synonym">Monilia roreri</name>
    <dbReference type="NCBI Taxonomy" id="221103"/>
    <lineage>
        <taxon>Eukaryota</taxon>
        <taxon>Fungi</taxon>
        <taxon>Dikarya</taxon>
        <taxon>Basidiomycota</taxon>
        <taxon>Agaricomycotina</taxon>
        <taxon>Agaricomycetes</taxon>
        <taxon>Agaricomycetidae</taxon>
        <taxon>Agaricales</taxon>
        <taxon>Marasmiineae</taxon>
        <taxon>Marasmiaceae</taxon>
        <taxon>Moniliophthora</taxon>
    </lineage>
</organism>
<evidence type="ECO:0000259" key="2">
    <source>
        <dbReference type="Pfam" id="PF01266"/>
    </source>
</evidence>
<feature type="signal peptide" evidence="1">
    <location>
        <begin position="1"/>
        <end position="19"/>
    </location>
</feature>
<comment type="caution">
    <text evidence="3">The sequence shown here is derived from an EMBL/GenBank/DDBJ whole genome shotgun (WGS) entry which is preliminary data.</text>
</comment>
<dbReference type="EMBL" id="LATX01001263">
    <property type="protein sequence ID" value="KTB42992.1"/>
    <property type="molecule type" value="Genomic_DNA"/>
</dbReference>
<dbReference type="Pfam" id="PF01266">
    <property type="entry name" value="DAO"/>
    <property type="match status" value="1"/>
</dbReference>
<evidence type="ECO:0000256" key="1">
    <source>
        <dbReference type="SAM" id="SignalP"/>
    </source>
</evidence>
<dbReference type="Gene3D" id="3.50.50.60">
    <property type="entry name" value="FAD/NAD(P)-binding domain"/>
    <property type="match status" value="1"/>
</dbReference>
<dbReference type="GO" id="GO:0005737">
    <property type="term" value="C:cytoplasm"/>
    <property type="evidence" value="ECO:0007669"/>
    <property type="project" value="TreeGrafter"/>
</dbReference>
<reference evidence="3 4" key="1">
    <citation type="submission" date="2015-12" db="EMBL/GenBank/DDBJ databases">
        <title>Draft genome sequence of Moniliophthora roreri, the causal agent of frosty pod rot of cacao.</title>
        <authorList>
            <person name="Aime M.C."/>
            <person name="Diaz-Valderrama J.R."/>
            <person name="Kijpornyongpan T."/>
            <person name="Phillips-Mora W."/>
        </authorList>
    </citation>
    <scope>NUCLEOTIDE SEQUENCE [LARGE SCALE GENOMIC DNA]</scope>
    <source>
        <strain evidence="3 4">MCA 2952</strain>
    </source>
</reference>
<dbReference type="eggNOG" id="ENOG502S0HA">
    <property type="taxonomic scope" value="Eukaryota"/>
</dbReference>
<gene>
    <name evidence="3" type="ORF">WG66_4441</name>
</gene>
<dbReference type="PROSITE" id="PS51257">
    <property type="entry name" value="PROKAR_LIPOPROTEIN"/>
    <property type="match status" value="1"/>
</dbReference>
<evidence type="ECO:0000313" key="3">
    <source>
        <dbReference type="EMBL" id="KTB42992.1"/>
    </source>
</evidence>
<dbReference type="InterPro" id="IPR036188">
    <property type="entry name" value="FAD/NAD-bd_sf"/>
</dbReference>
<dbReference type="SUPFAM" id="SSF51905">
    <property type="entry name" value="FAD/NAD(P)-binding domain"/>
    <property type="match status" value="1"/>
</dbReference>
<proteinExistence type="predicted"/>
<keyword evidence="1" id="KW-0732">Signal</keyword>
<dbReference type="PANTHER" id="PTHR13847:SF260">
    <property type="entry name" value="FAD DEPENDENT OXIDOREDUCTASE DOMAIN-CONTAINING PROTEIN"/>
    <property type="match status" value="1"/>
</dbReference>
<sequence>MKLHLISLSAFLVFVSVSCSPLQSPLLQQQRTRARTSLPVQNATTSFWFTANPLAKEGSEGPLTREADVCIIGSGITGASVAYHLAGEAEGPGVQQPLRVVVLEARDFCSGATGRNGGHLTPYPFKGFKFNQATYGTQEAIKSFLMETRTTAEMIRVIEEHGMSGTVDLVKGGHITLFENELDPKLVETMADYVAAKAAGIDLGDVEWLAKENVNETFGAPYPAATWAGNNIWPLKFATQLFYIATRRNPSNFTLKLHTHTPVTAVEPLNIGDKRWSLQTPRGSISCRYVVHATNAYAGHLIPHMNGQAGILPTRGQVVAVRATKPLSKAWGKSWGGLDMYWFPRPQEDLVILGGGRMSVDPSYELTTDDSTVSPLVGRTLRAFLPRVFEGLFEKGGEVEMEWTGIMGYTHMTDPFVGPLIDPFDPRSIKYEGQFMSAGYTGHGMPRAFSCAEAIASMIASEMKGSRWKIPEWLPERYLTWNRGVDGLSRK</sequence>
<accession>A0A0W0G321</accession>
<feature type="chain" id="PRO_5006902290" evidence="1">
    <location>
        <begin position="20"/>
        <end position="491"/>
    </location>
</feature>
<dbReference type="InterPro" id="IPR006076">
    <property type="entry name" value="FAD-dep_OxRdtase"/>
</dbReference>
<feature type="domain" description="FAD dependent oxidoreductase" evidence="2">
    <location>
        <begin position="68"/>
        <end position="457"/>
    </location>
</feature>
<dbReference type="AlphaFoldDB" id="A0A0W0G321"/>
<protein>
    <submittedName>
        <fullName evidence="3">Putative FAD dependent oxidoreductase</fullName>
    </submittedName>
</protein>
<dbReference type="PANTHER" id="PTHR13847">
    <property type="entry name" value="SARCOSINE DEHYDROGENASE-RELATED"/>
    <property type="match status" value="1"/>
</dbReference>
<evidence type="ECO:0000313" key="4">
    <source>
        <dbReference type="Proteomes" id="UP000054988"/>
    </source>
</evidence>
<dbReference type="Proteomes" id="UP000054988">
    <property type="component" value="Unassembled WGS sequence"/>
</dbReference>
<dbReference type="Gene3D" id="3.30.9.10">
    <property type="entry name" value="D-Amino Acid Oxidase, subunit A, domain 2"/>
    <property type="match status" value="1"/>
</dbReference>